<feature type="compositionally biased region" description="Polar residues" evidence="1">
    <location>
        <begin position="353"/>
        <end position="363"/>
    </location>
</feature>
<name>G2Q689_THET4</name>
<keyword evidence="3" id="KW-1185">Reference proteome</keyword>
<dbReference type="Proteomes" id="UP000007322">
    <property type="component" value="Chromosome 1"/>
</dbReference>
<dbReference type="OMA" id="YNDAIPE"/>
<feature type="compositionally biased region" description="Acidic residues" evidence="1">
    <location>
        <begin position="635"/>
        <end position="650"/>
    </location>
</feature>
<dbReference type="EMBL" id="CP003002">
    <property type="protein sequence ID" value="AEO53859.1"/>
    <property type="molecule type" value="Genomic_DNA"/>
</dbReference>
<evidence type="ECO:0000313" key="3">
    <source>
        <dbReference type="Proteomes" id="UP000007322"/>
    </source>
</evidence>
<dbReference type="VEuPathDB" id="FungiDB:MYCTH_2054417"/>
<feature type="compositionally biased region" description="Basic and acidic residues" evidence="1">
    <location>
        <begin position="319"/>
        <end position="329"/>
    </location>
</feature>
<dbReference type="AlphaFoldDB" id="G2Q689"/>
<feature type="region of interest" description="Disordered" evidence="1">
    <location>
        <begin position="96"/>
        <end position="151"/>
    </location>
</feature>
<dbReference type="HOGENOM" id="CLU_435592_0_0_1"/>
<dbReference type="GeneID" id="11505591"/>
<dbReference type="eggNOG" id="ENOG502RJMB">
    <property type="taxonomic scope" value="Eukaryota"/>
</dbReference>
<dbReference type="OrthoDB" id="3438093at2759"/>
<feature type="compositionally biased region" description="Low complexity" evidence="1">
    <location>
        <begin position="335"/>
        <end position="347"/>
    </location>
</feature>
<feature type="compositionally biased region" description="Polar residues" evidence="1">
    <location>
        <begin position="288"/>
        <end position="297"/>
    </location>
</feature>
<feature type="region of interest" description="Disordered" evidence="1">
    <location>
        <begin position="275"/>
        <end position="372"/>
    </location>
</feature>
<dbReference type="RefSeq" id="XP_003659104.1">
    <property type="nucleotide sequence ID" value="XM_003659056.1"/>
</dbReference>
<organism evidence="2 3">
    <name type="scientific">Thermothelomyces thermophilus (strain ATCC 42464 / BCRC 31852 / DSM 1799)</name>
    <name type="common">Sporotrichum thermophile</name>
    <dbReference type="NCBI Taxonomy" id="573729"/>
    <lineage>
        <taxon>Eukaryota</taxon>
        <taxon>Fungi</taxon>
        <taxon>Dikarya</taxon>
        <taxon>Ascomycota</taxon>
        <taxon>Pezizomycotina</taxon>
        <taxon>Sordariomycetes</taxon>
        <taxon>Sordariomycetidae</taxon>
        <taxon>Sordariales</taxon>
        <taxon>Chaetomiaceae</taxon>
        <taxon>Thermothelomyces</taxon>
    </lineage>
</organism>
<feature type="region of interest" description="Disordered" evidence="1">
    <location>
        <begin position="600"/>
        <end position="667"/>
    </location>
</feature>
<proteinExistence type="predicted"/>
<dbReference type="KEGG" id="mtm:MYCTH_2054417"/>
<feature type="compositionally biased region" description="Low complexity" evidence="1">
    <location>
        <begin position="275"/>
        <end position="285"/>
    </location>
</feature>
<feature type="compositionally biased region" description="Low complexity" evidence="1">
    <location>
        <begin position="607"/>
        <end position="622"/>
    </location>
</feature>
<reference evidence="2 3" key="1">
    <citation type="journal article" date="2011" name="Nat. Biotechnol.">
        <title>Comparative genomic analysis of the thermophilic biomass-degrading fungi Myceliophthora thermophila and Thielavia terrestris.</title>
        <authorList>
            <person name="Berka R.M."/>
            <person name="Grigoriev I.V."/>
            <person name="Otillar R."/>
            <person name="Salamov A."/>
            <person name="Grimwood J."/>
            <person name="Reid I."/>
            <person name="Ishmael N."/>
            <person name="John T."/>
            <person name="Darmond C."/>
            <person name="Moisan M.-C."/>
            <person name="Henrissat B."/>
            <person name="Coutinho P.M."/>
            <person name="Lombard V."/>
            <person name="Natvig D.O."/>
            <person name="Lindquist E."/>
            <person name="Schmutz J."/>
            <person name="Lucas S."/>
            <person name="Harris P."/>
            <person name="Powlowski J."/>
            <person name="Bellemare A."/>
            <person name="Taylor D."/>
            <person name="Butler G."/>
            <person name="de Vries R.P."/>
            <person name="Allijn I.E."/>
            <person name="van den Brink J."/>
            <person name="Ushinsky S."/>
            <person name="Storms R."/>
            <person name="Powell A.J."/>
            <person name="Paulsen I.T."/>
            <person name="Elbourne L.D.H."/>
            <person name="Baker S.E."/>
            <person name="Magnuson J."/>
            <person name="LaBoissiere S."/>
            <person name="Clutterbuck A.J."/>
            <person name="Martinez D."/>
            <person name="Wogulis M."/>
            <person name="de Leon A.L."/>
            <person name="Rey M.W."/>
            <person name="Tsang A."/>
        </authorList>
    </citation>
    <scope>NUCLEOTIDE SEQUENCE [LARGE SCALE GENOMIC DNA]</scope>
    <source>
        <strain evidence="3">ATCC 42464 / BCRC 31852 / DSM 1799</strain>
    </source>
</reference>
<sequence>MCYQEFIAYQCGHRSLNVVRPCPMTTAGHNFAICSILPDKPYYAETMCTPCERQLHSRWVLIREWEHRWLHERGVCGCEVVFPGLLDTPRVIGDESGAGNAIQPTGSAASPAGAEEVENNAKEAAASEGSTDVAMSGTTGQGGGLEKSTSFGGGGGRIPALFSESVTSTGDHRVAVRLPGLFAAEWKADHAILHETGKCHCAATFAPFKPQTSDDELNPYDRETLRQWRQREAERETSQHGAARQIISQVGDVARRIAEIKKTFGEFDIRDNERPSVNVVPRVPSTGGRASQSARATQGQGHQHSNNNNNNNSRHTTTRRPDNRRERTLPPRPQSQPTQPFTPSKQPHGQLVHASQASSSPANPTTPAHHRYYYYHPFPPTPPTMDPRTRTGTGTGMGMGYSPYPHPHPHHPRNNATLAPAHPAYATPATYADIIPFGASPWLAKPRRTPGMPWTAQGPGPYRTPGLIYHGGFSGGRNNNNNNNGNNNNGGSAYRVPALKYTTTTTTTNTTDITPAGADEERRHGGKTGTGGIDATSGADKGKGKATDYGDANTTKTDARAGAAAAAAAADLPLCGLPIGAGPEGTSYAPSWLECPLRRRSLSAGPRTTTTLRTTTTTTLAGRGPGQGQGHEEREHEEEAAEEEDGDENDGPLSSPSPPVRCRSAAT</sequence>
<feature type="region of interest" description="Disordered" evidence="1">
    <location>
        <begin position="507"/>
        <end position="548"/>
    </location>
</feature>
<evidence type="ECO:0000256" key="1">
    <source>
        <dbReference type="SAM" id="MobiDB-lite"/>
    </source>
</evidence>
<evidence type="ECO:0000313" key="2">
    <source>
        <dbReference type="EMBL" id="AEO53859.1"/>
    </source>
</evidence>
<feature type="compositionally biased region" description="Low complexity" evidence="1">
    <location>
        <begin position="298"/>
        <end position="315"/>
    </location>
</feature>
<accession>G2Q689</accession>
<dbReference type="STRING" id="573729.G2Q689"/>
<protein>
    <submittedName>
        <fullName evidence="2">Uncharacterized protein</fullName>
    </submittedName>
</protein>
<feature type="compositionally biased region" description="Gly residues" evidence="1">
    <location>
        <begin position="139"/>
        <end position="151"/>
    </location>
</feature>
<gene>
    <name evidence="2" type="ORF">MYCTH_2054417</name>
</gene>
<dbReference type="InParanoid" id="G2Q689"/>